<sequence length="159" mass="16750">MAGQDPARSAGVVAPPPLIYLAALLLGLGLDRLLGLPGLGLGSGLRLALAAACGLVGLALAAPALLGFRRAGTQVEPWKPSSALVTGGPYRWTRNPMYLGLTLVYLAAALVAGSAAALVLLAPLLLVVRYGVIGREERYLEALFGQPYRDYKARVRRWF</sequence>
<keyword evidence="4 5" id="KW-0472">Membrane</keyword>
<dbReference type="GO" id="GO:0012505">
    <property type="term" value="C:endomembrane system"/>
    <property type="evidence" value="ECO:0007669"/>
    <property type="project" value="UniProtKB-SubCell"/>
</dbReference>
<evidence type="ECO:0000256" key="1">
    <source>
        <dbReference type="ARBA" id="ARBA00004127"/>
    </source>
</evidence>
<dbReference type="STRING" id="560819.SAMN05428998_105112"/>
<name>A0A1Y6BNJ9_9PROT</name>
<evidence type="ECO:0000313" key="7">
    <source>
        <dbReference type="Proteomes" id="UP000192917"/>
    </source>
</evidence>
<proteinExistence type="predicted"/>
<reference evidence="6 7" key="1">
    <citation type="submission" date="2017-04" db="EMBL/GenBank/DDBJ databases">
        <authorList>
            <person name="Afonso C.L."/>
            <person name="Miller P.J."/>
            <person name="Scott M.A."/>
            <person name="Spackman E."/>
            <person name="Goraichik I."/>
            <person name="Dimitrov K.M."/>
            <person name="Suarez D.L."/>
            <person name="Swayne D.E."/>
        </authorList>
    </citation>
    <scope>NUCLEOTIDE SEQUENCE [LARGE SCALE GENOMIC DNA]</scope>
    <source>
        <strain evidence="6 7">USBA 355</strain>
    </source>
</reference>
<keyword evidence="2 5" id="KW-0812">Transmembrane</keyword>
<feature type="transmembrane region" description="Helical" evidence="5">
    <location>
        <begin position="47"/>
        <end position="68"/>
    </location>
</feature>
<dbReference type="PANTHER" id="PTHR12714">
    <property type="entry name" value="PROTEIN-S ISOPRENYLCYSTEINE O-METHYLTRANSFERASE"/>
    <property type="match status" value="1"/>
</dbReference>
<dbReference type="AlphaFoldDB" id="A0A1Y6BNJ9"/>
<keyword evidence="6" id="KW-0808">Transferase</keyword>
<accession>A0A1Y6BNJ9</accession>
<dbReference type="GO" id="GO:0032259">
    <property type="term" value="P:methylation"/>
    <property type="evidence" value="ECO:0007669"/>
    <property type="project" value="UniProtKB-KW"/>
</dbReference>
<keyword evidence="6" id="KW-0489">Methyltransferase</keyword>
<protein>
    <submittedName>
        <fullName evidence="6">Protein-S-isoprenylcysteine O-methyltransferase Ste14</fullName>
    </submittedName>
</protein>
<evidence type="ECO:0000256" key="5">
    <source>
        <dbReference type="SAM" id="Phobius"/>
    </source>
</evidence>
<dbReference type="Gene3D" id="1.20.120.1630">
    <property type="match status" value="1"/>
</dbReference>
<dbReference type="PANTHER" id="PTHR12714:SF24">
    <property type="entry name" value="SLR1182 PROTEIN"/>
    <property type="match status" value="1"/>
</dbReference>
<evidence type="ECO:0000256" key="2">
    <source>
        <dbReference type="ARBA" id="ARBA00022692"/>
    </source>
</evidence>
<evidence type="ECO:0000313" key="6">
    <source>
        <dbReference type="EMBL" id="SMF12843.1"/>
    </source>
</evidence>
<gene>
    <name evidence="6" type="ORF">SAMN05428998_105112</name>
</gene>
<dbReference type="InterPro" id="IPR007318">
    <property type="entry name" value="Phopholipid_MeTrfase"/>
</dbReference>
<dbReference type="GO" id="GO:0008168">
    <property type="term" value="F:methyltransferase activity"/>
    <property type="evidence" value="ECO:0007669"/>
    <property type="project" value="UniProtKB-KW"/>
</dbReference>
<evidence type="ECO:0000256" key="3">
    <source>
        <dbReference type="ARBA" id="ARBA00022989"/>
    </source>
</evidence>
<dbReference type="Proteomes" id="UP000192917">
    <property type="component" value="Unassembled WGS sequence"/>
</dbReference>
<dbReference type="Pfam" id="PF04191">
    <property type="entry name" value="PEMT"/>
    <property type="match status" value="1"/>
</dbReference>
<evidence type="ECO:0000256" key="4">
    <source>
        <dbReference type="ARBA" id="ARBA00023136"/>
    </source>
</evidence>
<keyword evidence="3 5" id="KW-1133">Transmembrane helix</keyword>
<organism evidence="6 7">
    <name type="scientific">Tistlia consotensis USBA 355</name>
    <dbReference type="NCBI Taxonomy" id="560819"/>
    <lineage>
        <taxon>Bacteria</taxon>
        <taxon>Pseudomonadati</taxon>
        <taxon>Pseudomonadota</taxon>
        <taxon>Alphaproteobacteria</taxon>
        <taxon>Rhodospirillales</taxon>
        <taxon>Rhodovibrionaceae</taxon>
        <taxon>Tistlia</taxon>
    </lineage>
</organism>
<dbReference type="EMBL" id="FWZX01000005">
    <property type="protein sequence ID" value="SMF12843.1"/>
    <property type="molecule type" value="Genomic_DNA"/>
</dbReference>
<dbReference type="RefSeq" id="WP_085122126.1">
    <property type="nucleotide sequence ID" value="NZ_FWZX01000005.1"/>
</dbReference>
<comment type="subcellular location">
    <subcellularLocation>
        <location evidence="1">Endomembrane system</location>
        <topology evidence="1">Multi-pass membrane protein</topology>
    </subcellularLocation>
</comment>
<keyword evidence="7" id="KW-1185">Reference proteome</keyword>
<feature type="transmembrane region" description="Helical" evidence="5">
    <location>
        <begin position="18"/>
        <end position="35"/>
    </location>
</feature>
<feature type="transmembrane region" description="Helical" evidence="5">
    <location>
        <begin position="103"/>
        <end position="128"/>
    </location>
</feature>